<dbReference type="Proteomes" id="UP001356427">
    <property type="component" value="Unassembled WGS sequence"/>
</dbReference>
<evidence type="ECO:0000313" key="2">
    <source>
        <dbReference type="Proteomes" id="UP001356427"/>
    </source>
</evidence>
<gene>
    <name evidence="1" type="ORF">J4Q44_G00019060</name>
</gene>
<comment type="caution">
    <text evidence="1">The sequence shown here is derived from an EMBL/GenBank/DDBJ whole genome shotgun (WGS) entry which is preliminary data.</text>
</comment>
<sequence length="101" mass="12087">MRVWKGLQRFWRVMFSIFPCCPLRGQNSKDSYVVGYSSEVTHVRFLRCTTVLRDYQRCGHIRHWRLWRHPCGHHFCRECKDQLIDDGFRDIEGLGSSPCPQ</sequence>
<proteinExistence type="predicted"/>
<dbReference type="EMBL" id="JAGTTL010000002">
    <property type="protein sequence ID" value="KAK6326261.1"/>
    <property type="molecule type" value="Genomic_DNA"/>
</dbReference>
<name>A0AAN8MGH5_9TELE</name>
<dbReference type="AlphaFoldDB" id="A0AAN8MGH5"/>
<organism evidence="1 2">
    <name type="scientific">Coregonus suidteri</name>
    <dbReference type="NCBI Taxonomy" id="861788"/>
    <lineage>
        <taxon>Eukaryota</taxon>
        <taxon>Metazoa</taxon>
        <taxon>Chordata</taxon>
        <taxon>Craniata</taxon>
        <taxon>Vertebrata</taxon>
        <taxon>Euteleostomi</taxon>
        <taxon>Actinopterygii</taxon>
        <taxon>Neopterygii</taxon>
        <taxon>Teleostei</taxon>
        <taxon>Protacanthopterygii</taxon>
        <taxon>Salmoniformes</taxon>
        <taxon>Salmonidae</taxon>
        <taxon>Coregoninae</taxon>
        <taxon>Coregonus</taxon>
    </lineage>
</organism>
<reference evidence="1 2" key="1">
    <citation type="submission" date="2021-04" db="EMBL/GenBank/DDBJ databases">
        <authorList>
            <person name="De Guttry C."/>
            <person name="Zahm M."/>
            <person name="Klopp C."/>
            <person name="Cabau C."/>
            <person name="Louis A."/>
            <person name="Berthelot C."/>
            <person name="Parey E."/>
            <person name="Roest Crollius H."/>
            <person name="Montfort J."/>
            <person name="Robinson-Rechavi M."/>
            <person name="Bucao C."/>
            <person name="Bouchez O."/>
            <person name="Gislard M."/>
            <person name="Lluch J."/>
            <person name="Milhes M."/>
            <person name="Lampietro C."/>
            <person name="Lopez Roques C."/>
            <person name="Donnadieu C."/>
            <person name="Braasch I."/>
            <person name="Desvignes T."/>
            <person name="Postlethwait J."/>
            <person name="Bobe J."/>
            <person name="Wedekind C."/>
            <person name="Guiguen Y."/>
        </authorList>
    </citation>
    <scope>NUCLEOTIDE SEQUENCE [LARGE SCALE GENOMIC DNA]</scope>
    <source>
        <strain evidence="1">Cs_M1</strain>
        <tissue evidence="1">Blood</tissue>
    </source>
</reference>
<evidence type="ECO:0000313" key="1">
    <source>
        <dbReference type="EMBL" id="KAK6326261.1"/>
    </source>
</evidence>
<feature type="non-terminal residue" evidence="1">
    <location>
        <position position="101"/>
    </location>
</feature>
<keyword evidence="2" id="KW-1185">Reference proteome</keyword>
<accession>A0AAN8MGH5</accession>
<protein>
    <submittedName>
        <fullName evidence="1">Uncharacterized protein</fullName>
    </submittedName>
</protein>